<evidence type="ECO:0000259" key="12">
    <source>
        <dbReference type="Pfam" id="PF00291"/>
    </source>
</evidence>
<evidence type="ECO:0000313" key="13">
    <source>
        <dbReference type="EMBL" id="MFD2647942.1"/>
    </source>
</evidence>
<proteinExistence type="inferred from homology"/>
<feature type="modified residue" description="N6-(pyridoxal phosphate)lysine" evidence="11">
    <location>
        <position position="96"/>
    </location>
</feature>
<dbReference type="PANTHER" id="PTHR48077:SF3">
    <property type="entry name" value="TRYPTOPHAN SYNTHASE"/>
    <property type="match status" value="1"/>
</dbReference>
<dbReference type="RefSeq" id="WP_386832984.1">
    <property type="nucleotide sequence ID" value="NZ_JBHUNP010000001.1"/>
</dbReference>
<comment type="similarity">
    <text evidence="3 11">Belongs to the TrpB family.</text>
</comment>
<comment type="caution">
    <text evidence="13">The sequence shown here is derived from an EMBL/GenBank/DDBJ whole genome shotgun (WGS) entry which is preliminary data.</text>
</comment>
<dbReference type="Pfam" id="PF00291">
    <property type="entry name" value="PALP"/>
    <property type="match status" value="1"/>
</dbReference>
<evidence type="ECO:0000256" key="3">
    <source>
        <dbReference type="ARBA" id="ARBA00009982"/>
    </source>
</evidence>
<evidence type="ECO:0000256" key="10">
    <source>
        <dbReference type="ARBA" id="ARBA00049047"/>
    </source>
</evidence>
<reference evidence="14" key="1">
    <citation type="journal article" date="2019" name="Int. J. Syst. Evol. Microbiol.">
        <title>The Global Catalogue of Microorganisms (GCM) 10K type strain sequencing project: providing services to taxonomists for standard genome sequencing and annotation.</title>
        <authorList>
            <consortium name="The Broad Institute Genomics Platform"/>
            <consortium name="The Broad Institute Genome Sequencing Center for Infectious Disease"/>
            <person name="Wu L."/>
            <person name="Ma J."/>
        </authorList>
    </citation>
    <scope>NUCLEOTIDE SEQUENCE [LARGE SCALE GENOMIC DNA]</scope>
    <source>
        <strain evidence="14">CCM 7427</strain>
    </source>
</reference>
<keyword evidence="14" id="KW-1185">Reference proteome</keyword>
<evidence type="ECO:0000256" key="6">
    <source>
        <dbReference type="ARBA" id="ARBA00022822"/>
    </source>
</evidence>
<dbReference type="PROSITE" id="PS00168">
    <property type="entry name" value="TRP_SYNTHASE_BETA"/>
    <property type="match status" value="1"/>
</dbReference>
<dbReference type="InterPro" id="IPR006653">
    <property type="entry name" value="Trp_synth_b_CS"/>
</dbReference>
<dbReference type="InterPro" id="IPR001926">
    <property type="entry name" value="TrpB-like_PALP"/>
</dbReference>
<organism evidence="13 14">
    <name type="scientific">Devosia albogilva</name>
    <dbReference type="NCBI Taxonomy" id="429726"/>
    <lineage>
        <taxon>Bacteria</taxon>
        <taxon>Pseudomonadati</taxon>
        <taxon>Pseudomonadota</taxon>
        <taxon>Alphaproteobacteria</taxon>
        <taxon>Hyphomicrobiales</taxon>
        <taxon>Devosiaceae</taxon>
        <taxon>Devosia</taxon>
    </lineage>
</organism>
<evidence type="ECO:0000313" key="14">
    <source>
        <dbReference type="Proteomes" id="UP001597521"/>
    </source>
</evidence>
<evidence type="ECO:0000256" key="7">
    <source>
        <dbReference type="ARBA" id="ARBA00022898"/>
    </source>
</evidence>
<keyword evidence="5 11" id="KW-0028">Amino-acid biosynthesis</keyword>
<dbReference type="Proteomes" id="UP001597521">
    <property type="component" value="Unassembled WGS sequence"/>
</dbReference>
<name>A0ABW5QJK3_9HYPH</name>
<evidence type="ECO:0000256" key="11">
    <source>
        <dbReference type="HAMAP-Rule" id="MF_00133"/>
    </source>
</evidence>
<dbReference type="Gene3D" id="3.40.50.1100">
    <property type="match status" value="2"/>
</dbReference>
<evidence type="ECO:0000256" key="8">
    <source>
        <dbReference type="ARBA" id="ARBA00023141"/>
    </source>
</evidence>
<dbReference type="InterPro" id="IPR006654">
    <property type="entry name" value="Trp_synth_beta"/>
</dbReference>
<comment type="pathway">
    <text evidence="2 11">Amino-acid biosynthesis; L-tryptophan biosynthesis; L-tryptophan from chorismate: step 5/5.</text>
</comment>
<comment type="catalytic activity">
    <reaction evidence="10 11">
        <text>(1S,2R)-1-C-(indol-3-yl)glycerol 3-phosphate + L-serine = D-glyceraldehyde 3-phosphate + L-tryptophan + H2O</text>
        <dbReference type="Rhea" id="RHEA:10532"/>
        <dbReference type="ChEBI" id="CHEBI:15377"/>
        <dbReference type="ChEBI" id="CHEBI:33384"/>
        <dbReference type="ChEBI" id="CHEBI:57912"/>
        <dbReference type="ChEBI" id="CHEBI:58866"/>
        <dbReference type="ChEBI" id="CHEBI:59776"/>
        <dbReference type="EC" id="4.2.1.20"/>
    </reaction>
</comment>
<evidence type="ECO:0000256" key="9">
    <source>
        <dbReference type="ARBA" id="ARBA00023239"/>
    </source>
</evidence>
<gene>
    <name evidence="11 13" type="primary">trpB</name>
    <name evidence="13" type="ORF">ACFSX5_09080</name>
</gene>
<evidence type="ECO:0000256" key="2">
    <source>
        <dbReference type="ARBA" id="ARBA00004733"/>
    </source>
</evidence>
<keyword evidence="8 11" id="KW-0057">Aromatic amino acid biosynthesis</keyword>
<dbReference type="PANTHER" id="PTHR48077">
    <property type="entry name" value="TRYPTOPHAN SYNTHASE-RELATED"/>
    <property type="match status" value="1"/>
</dbReference>
<dbReference type="EC" id="4.2.1.20" evidence="11"/>
<dbReference type="EMBL" id="JBHUNP010000001">
    <property type="protein sequence ID" value="MFD2647942.1"/>
    <property type="molecule type" value="Genomic_DNA"/>
</dbReference>
<sequence>MDRINSLRNGPDEHGRFGQYGGRFVAETLMPLILDLERHYREAKADPSYGAELQHLATHYTGRPSPLYFAERLTRHLGGAKVWFKREELNHTGSHKINNCLGQILLAKRMGKTRIIAETGAGQHGVATATVCAKFELPCTIFMGATDVERQKPNVLRMKMLGAEVRPVTAGAGTLKDAMNEALRDWVTNVDSTYYLIGTAAGPHPYPEMVRDFQSVIGTELKAQFRDAEGKLPDAVVACVGGGSNAIGTFHAFLDDPEVAIYGAEAGGHGIDVENGHAASMTGGRPGVLHGNRTYLLQDQDGQILEGHSISAGLDYPGVGPEHSFLHDTKRVTYVPITDNEAIEAFQLCTRTEGIIPALESAHGLAQVIKLAPTMGKDQSVVLCLSGRGDKDVESVGKHLGLL</sequence>
<dbReference type="NCBIfam" id="TIGR00263">
    <property type="entry name" value="trpB"/>
    <property type="match status" value="1"/>
</dbReference>
<evidence type="ECO:0000256" key="1">
    <source>
        <dbReference type="ARBA" id="ARBA00001933"/>
    </source>
</evidence>
<evidence type="ECO:0000256" key="5">
    <source>
        <dbReference type="ARBA" id="ARBA00022605"/>
    </source>
</evidence>
<comment type="subunit">
    <text evidence="4 11">Tetramer of two alpha and two beta chains.</text>
</comment>
<keyword evidence="9 11" id="KW-0456">Lyase</keyword>
<protein>
    <recommendedName>
        <fullName evidence="11">Tryptophan synthase beta chain</fullName>
        <ecNumber evidence="11">4.2.1.20</ecNumber>
    </recommendedName>
</protein>
<dbReference type="GO" id="GO:0004834">
    <property type="term" value="F:tryptophan synthase activity"/>
    <property type="evidence" value="ECO:0007669"/>
    <property type="project" value="UniProtKB-EC"/>
</dbReference>
<dbReference type="PIRSF" id="PIRSF001413">
    <property type="entry name" value="Trp_syn_beta"/>
    <property type="match status" value="1"/>
</dbReference>
<keyword evidence="6 11" id="KW-0822">Tryptophan biosynthesis</keyword>
<dbReference type="HAMAP" id="MF_00133">
    <property type="entry name" value="Trp_synth_beta"/>
    <property type="match status" value="1"/>
</dbReference>
<accession>A0ABW5QJK3</accession>
<dbReference type="InterPro" id="IPR036052">
    <property type="entry name" value="TrpB-like_PALP_sf"/>
</dbReference>
<comment type="function">
    <text evidence="11">The beta subunit is responsible for the synthesis of L-tryptophan from indole and L-serine.</text>
</comment>
<keyword evidence="7 11" id="KW-0663">Pyridoxal phosphate</keyword>
<dbReference type="SUPFAM" id="SSF53686">
    <property type="entry name" value="Tryptophan synthase beta subunit-like PLP-dependent enzymes"/>
    <property type="match status" value="1"/>
</dbReference>
<dbReference type="CDD" id="cd06446">
    <property type="entry name" value="Trp-synth_B"/>
    <property type="match status" value="1"/>
</dbReference>
<dbReference type="InterPro" id="IPR023026">
    <property type="entry name" value="Trp_synth_beta/beta-like"/>
</dbReference>
<evidence type="ECO:0000256" key="4">
    <source>
        <dbReference type="ARBA" id="ARBA00011270"/>
    </source>
</evidence>
<feature type="domain" description="Tryptophan synthase beta chain-like PALP" evidence="12">
    <location>
        <begin position="62"/>
        <end position="387"/>
    </location>
</feature>
<comment type="cofactor">
    <cofactor evidence="1 11">
        <name>pyridoxal 5'-phosphate</name>
        <dbReference type="ChEBI" id="CHEBI:597326"/>
    </cofactor>
</comment>